<proteinExistence type="predicted"/>
<accession>A0AA39VR33</accession>
<gene>
    <name evidence="2" type="ORF">LWI29_020361</name>
</gene>
<evidence type="ECO:0000259" key="1">
    <source>
        <dbReference type="PROSITE" id="PS52045"/>
    </source>
</evidence>
<dbReference type="PANTHER" id="PTHR31589">
    <property type="entry name" value="PROTEIN, PUTATIVE (DUF239)-RELATED-RELATED"/>
    <property type="match status" value="1"/>
</dbReference>
<dbReference type="AlphaFoldDB" id="A0AA39VR33"/>
<evidence type="ECO:0000313" key="2">
    <source>
        <dbReference type="EMBL" id="KAK0589930.1"/>
    </source>
</evidence>
<feature type="domain" description="Neprosin PEP catalytic" evidence="1">
    <location>
        <begin position="1"/>
        <end position="195"/>
    </location>
</feature>
<name>A0AA39VR33_ACESA</name>
<evidence type="ECO:0000313" key="3">
    <source>
        <dbReference type="Proteomes" id="UP001168877"/>
    </source>
</evidence>
<dbReference type="InterPro" id="IPR053168">
    <property type="entry name" value="Glutamic_endopeptidase"/>
</dbReference>
<reference evidence="2" key="1">
    <citation type="journal article" date="2022" name="Plant J.">
        <title>Strategies of tolerance reflected in two North American maple genomes.</title>
        <authorList>
            <person name="McEvoy S.L."/>
            <person name="Sezen U.U."/>
            <person name="Trouern-Trend A."/>
            <person name="McMahon S.M."/>
            <person name="Schaberg P.G."/>
            <person name="Yang J."/>
            <person name="Wegrzyn J.L."/>
            <person name="Swenson N.G."/>
        </authorList>
    </citation>
    <scope>NUCLEOTIDE SEQUENCE</scope>
    <source>
        <strain evidence="2">NS2018</strain>
    </source>
</reference>
<dbReference type="Proteomes" id="UP001168877">
    <property type="component" value="Unassembled WGS sequence"/>
</dbReference>
<dbReference type="InterPro" id="IPR004314">
    <property type="entry name" value="Neprosin"/>
</dbReference>
<sequence length="196" mass="21090">MHVSILFQKVEVGTTEGGANAYRGATGVVSVYGLRLTKHQISSANILLTNGPPIQRTVIMAGWMVAPSILDPNSQNWVLTVFEDDIVVGYWPKELVPQLSNGAGYVGWGGLAKEGKDGTSPPMGSGHKPDGKFNIATYFKHIRCYTVDLSEIQLSYGSSKEIVDETGCYGLQNDSRQSPDVRDYFLFGGPGGKCGA</sequence>
<dbReference type="Pfam" id="PF03080">
    <property type="entry name" value="Neprosin"/>
    <property type="match status" value="1"/>
</dbReference>
<comment type="caution">
    <text evidence="2">The sequence shown here is derived from an EMBL/GenBank/DDBJ whole genome shotgun (WGS) entry which is preliminary data.</text>
</comment>
<protein>
    <recommendedName>
        <fullName evidence="1">Neprosin PEP catalytic domain-containing protein</fullName>
    </recommendedName>
</protein>
<reference evidence="2" key="2">
    <citation type="submission" date="2023-06" db="EMBL/GenBank/DDBJ databases">
        <authorList>
            <person name="Swenson N.G."/>
            <person name="Wegrzyn J.L."/>
            <person name="Mcevoy S.L."/>
        </authorList>
    </citation>
    <scope>NUCLEOTIDE SEQUENCE</scope>
    <source>
        <strain evidence="2">NS2018</strain>
        <tissue evidence="2">Leaf</tissue>
    </source>
</reference>
<dbReference type="PROSITE" id="PS52045">
    <property type="entry name" value="NEPROSIN_PEP_CD"/>
    <property type="match status" value="1"/>
</dbReference>
<dbReference type="EMBL" id="JAUESC010000381">
    <property type="protein sequence ID" value="KAK0589930.1"/>
    <property type="molecule type" value="Genomic_DNA"/>
</dbReference>
<dbReference type="PANTHER" id="PTHR31589:SF232">
    <property type="entry name" value="NEPROSIN DOMAIN-CONTAINING PROTEIN"/>
    <property type="match status" value="1"/>
</dbReference>
<keyword evidence="3" id="KW-1185">Reference proteome</keyword>
<organism evidence="2 3">
    <name type="scientific">Acer saccharum</name>
    <name type="common">Sugar maple</name>
    <dbReference type="NCBI Taxonomy" id="4024"/>
    <lineage>
        <taxon>Eukaryota</taxon>
        <taxon>Viridiplantae</taxon>
        <taxon>Streptophyta</taxon>
        <taxon>Embryophyta</taxon>
        <taxon>Tracheophyta</taxon>
        <taxon>Spermatophyta</taxon>
        <taxon>Magnoliopsida</taxon>
        <taxon>eudicotyledons</taxon>
        <taxon>Gunneridae</taxon>
        <taxon>Pentapetalae</taxon>
        <taxon>rosids</taxon>
        <taxon>malvids</taxon>
        <taxon>Sapindales</taxon>
        <taxon>Sapindaceae</taxon>
        <taxon>Hippocastanoideae</taxon>
        <taxon>Acereae</taxon>
        <taxon>Acer</taxon>
    </lineage>
</organism>